<gene>
    <name evidence="1" type="ORF">GH807_11265</name>
</gene>
<accession>A0ABR6WMG7</accession>
<dbReference type="Pfam" id="PF20217">
    <property type="entry name" value="DUF6577"/>
    <property type="match status" value="1"/>
</dbReference>
<dbReference type="Proteomes" id="UP000653358">
    <property type="component" value="Unassembled WGS sequence"/>
</dbReference>
<organism evidence="1 2">
    <name type="scientific">Acetobacterium tundrae</name>
    <dbReference type="NCBI Taxonomy" id="132932"/>
    <lineage>
        <taxon>Bacteria</taxon>
        <taxon>Bacillati</taxon>
        <taxon>Bacillota</taxon>
        <taxon>Clostridia</taxon>
        <taxon>Eubacteriales</taxon>
        <taxon>Eubacteriaceae</taxon>
        <taxon>Acetobacterium</taxon>
    </lineage>
</organism>
<dbReference type="InterPro" id="IPR046484">
    <property type="entry name" value="DUF6577"/>
</dbReference>
<protein>
    <recommendedName>
        <fullName evidence="3">Transcriptional regulator, AbiEi antitoxin, Type IV TA system</fullName>
    </recommendedName>
</protein>
<evidence type="ECO:0000313" key="2">
    <source>
        <dbReference type="Proteomes" id="UP000653358"/>
    </source>
</evidence>
<evidence type="ECO:0008006" key="3">
    <source>
        <dbReference type="Google" id="ProtNLM"/>
    </source>
</evidence>
<dbReference type="RefSeq" id="WP_148605254.1">
    <property type="nucleotide sequence ID" value="NZ_RXYB01000019.1"/>
</dbReference>
<comment type="caution">
    <text evidence="1">The sequence shown here is derived from an EMBL/GenBank/DDBJ whole genome shotgun (WGS) entry which is preliminary data.</text>
</comment>
<dbReference type="EMBL" id="WJBB01000013">
    <property type="protein sequence ID" value="MBC3797624.1"/>
    <property type="molecule type" value="Genomic_DNA"/>
</dbReference>
<reference evidence="1 2" key="1">
    <citation type="journal article" date="2020" name="mSystems">
        <title>Defining Genomic and Predicted Metabolic Features of the Acetobacterium Genus.</title>
        <authorList>
            <person name="Ross D.E."/>
            <person name="Marshall C.W."/>
            <person name="Gulliver D."/>
            <person name="May H.D."/>
            <person name="Norman R.S."/>
        </authorList>
    </citation>
    <scope>NUCLEOTIDE SEQUENCE [LARGE SCALE GENOMIC DNA]</scope>
    <source>
        <strain evidence="1 2">DSM 9173</strain>
    </source>
</reference>
<sequence>MNDKLKIDEVRKSFGNRPFTSDELYRFYLEEEPTLKKTTFRWRVSNLKKENVICSLKRGLYTVERKNNFTPPIDRQLKNLYKKIKAQFPYSEISIWDTSWLNDYMVHQPLTRNIIIEVDKDAVPSVFSFLQESMKNVFLNPGKHEIKTYMTTGQANIIVKNLVAESQVEMREDISIPRIEKIMVDLFVEDQLYVTYQGGELKNIYEAFFETFSINQSTLNRYATKRKVKERFLIFLKDETEIDQNEIYI</sequence>
<proteinExistence type="predicted"/>
<keyword evidence="2" id="KW-1185">Reference proteome</keyword>
<evidence type="ECO:0000313" key="1">
    <source>
        <dbReference type="EMBL" id="MBC3797624.1"/>
    </source>
</evidence>
<name>A0ABR6WMG7_9FIRM</name>